<proteinExistence type="predicted"/>
<gene>
    <name evidence="2" type="ORF">PIB30_102906</name>
</gene>
<name>A0ABU6TXI1_9FABA</name>
<comment type="caution">
    <text evidence="2">The sequence shown here is derived from an EMBL/GenBank/DDBJ whole genome shotgun (WGS) entry which is preliminary data.</text>
</comment>
<organism evidence="2 3">
    <name type="scientific">Stylosanthes scabra</name>
    <dbReference type="NCBI Taxonomy" id="79078"/>
    <lineage>
        <taxon>Eukaryota</taxon>
        <taxon>Viridiplantae</taxon>
        <taxon>Streptophyta</taxon>
        <taxon>Embryophyta</taxon>
        <taxon>Tracheophyta</taxon>
        <taxon>Spermatophyta</taxon>
        <taxon>Magnoliopsida</taxon>
        <taxon>eudicotyledons</taxon>
        <taxon>Gunneridae</taxon>
        <taxon>Pentapetalae</taxon>
        <taxon>rosids</taxon>
        <taxon>fabids</taxon>
        <taxon>Fabales</taxon>
        <taxon>Fabaceae</taxon>
        <taxon>Papilionoideae</taxon>
        <taxon>50 kb inversion clade</taxon>
        <taxon>dalbergioids sensu lato</taxon>
        <taxon>Dalbergieae</taxon>
        <taxon>Pterocarpus clade</taxon>
        <taxon>Stylosanthes</taxon>
    </lineage>
</organism>
<evidence type="ECO:0000256" key="1">
    <source>
        <dbReference type="SAM" id="MobiDB-lite"/>
    </source>
</evidence>
<evidence type="ECO:0000313" key="2">
    <source>
        <dbReference type="EMBL" id="MED6153532.1"/>
    </source>
</evidence>
<dbReference type="Proteomes" id="UP001341840">
    <property type="component" value="Unassembled WGS sequence"/>
</dbReference>
<evidence type="ECO:0000313" key="3">
    <source>
        <dbReference type="Proteomes" id="UP001341840"/>
    </source>
</evidence>
<reference evidence="2 3" key="1">
    <citation type="journal article" date="2023" name="Plants (Basel)">
        <title>Bridging the Gap: Combining Genomics and Transcriptomics Approaches to Understand Stylosanthes scabra, an Orphan Legume from the Brazilian Caatinga.</title>
        <authorList>
            <person name="Ferreira-Neto J.R.C."/>
            <person name="da Silva M.D."/>
            <person name="Binneck E."/>
            <person name="de Melo N.F."/>
            <person name="da Silva R.H."/>
            <person name="de Melo A.L.T.M."/>
            <person name="Pandolfi V."/>
            <person name="Bustamante F.O."/>
            <person name="Brasileiro-Vidal A.C."/>
            <person name="Benko-Iseppon A.M."/>
        </authorList>
    </citation>
    <scope>NUCLEOTIDE SEQUENCE [LARGE SCALE GENOMIC DNA]</scope>
    <source>
        <tissue evidence="2">Leaves</tissue>
    </source>
</reference>
<keyword evidence="3" id="KW-1185">Reference proteome</keyword>
<accession>A0ABU6TXI1</accession>
<feature type="region of interest" description="Disordered" evidence="1">
    <location>
        <begin position="104"/>
        <end position="125"/>
    </location>
</feature>
<protein>
    <submittedName>
        <fullName evidence="2">Uncharacterized protein</fullName>
    </submittedName>
</protein>
<sequence>MANYRWRVGTVNATKEDFREAVTSDAVYSKKGIRFQKSGTKRLRSVKVRHTCKQVQRVSIMHSKWLGKEIKKKVENNPKVKIKEIVAKTDRKWNLTVSSSMAARSRPGRMLSLRSKDLLGNSTSD</sequence>
<dbReference type="EMBL" id="JASCZI010093869">
    <property type="protein sequence ID" value="MED6153532.1"/>
    <property type="molecule type" value="Genomic_DNA"/>
</dbReference>